<evidence type="ECO:0000313" key="13">
    <source>
        <dbReference type="Proteomes" id="UP001208570"/>
    </source>
</evidence>
<dbReference type="PANTHER" id="PTHR11932">
    <property type="entry name" value="CULLIN"/>
    <property type="match status" value="1"/>
</dbReference>
<dbReference type="InterPro" id="IPR036317">
    <property type="entry name" value="Cullin_homology_sf"/>
</dbReference>
<dbReference type="Gene3D" id="1.20.1310.10">
    <property type="entry name" value="Cullin Repeats"/>
    <property type="match status" value="4"/>
</dbReference>
<dbReference type="InterPro" id="IPR016159">
    <property type="entry name" value="Cullin_repeat-like_dom_sf"/>
</dbReference>
<dbReference type="FunFam" id="1.10.10.10:FF:000014">
    <property type="entry name" value="Cullin 1"/>
    <property type="match status" value="1"/>
</dbReference>
<dbReference type="InterPro" id="IPR059120">
    <property type="entry name" value="Cullin-like_AB"/>
</dbReference>
<dbReference type="SUPFAM" id="SSF74788">
    <property type="entry name" value="Cullin repeat-like"/>
    <property type="match status" value="1"/>
</dbReference>
<keyword evidence="13" id="KW-1185">Reference proteome</keyword>
<dbReference type="InterPro" id="IPR016158">
    <property type="entry name" value="Cullin_homology"/>
</dbReference>
<evidence type="ECO:0000256" key="10">
    <source>
        <dbReference type="RuleBase" id="RU003829"/>
    </source>
</evidence>
<organism evidence="12 13">
    <name type="scientific">Paralvinella palmiformis</name>
    <dbReference type="NCBI Taxonomy" id="53620"/>
    <lineage>
        <taxon>Eukaryota</taxon>
        <taxon>Metazoa</taxon>
        <taxon>Spiralia</taxon>
        <taxon>Lophotrochozoa</taxon>
        <taxon>Annelida</taxon>
        <taxon>Polychaeta</taxon>
        <taxon>Sedentaria</taxon>
        <taxon>Canalipalpata</taxon>
        <taxon>Terebellida</taxon>
        <taxon>Terebelliformia</taxon>
        <taxon>Alvinellidae</taxon>
        <taxon>Paralvinella</taxon>
    </lineage>
</organism>
<comment type="subcellular location">
    <subcellularLocation>
        <location evidence="1">Nucleus</location>
    </subcellularLocation>
</comment>
<proteinExistence type="inferred from homology"/>
<keyword evidence="6" id="KW-0832">Ubl conjugation</keyword>
<dbReference type="SUPFAM" id="SSF75632">
    <property type="entry name" value="Cullin homology domain"/>
    <property type="match status" value="1"/>
</dbReference>
<dbReference type="PROSITE" id="PS50069">
    <property type="entry name" value="CULLIN_2"/>
    <property type="match status" value="1"/>
</dbReference>
<evidence type="ECO:0000256" key="1">
    <source>
        <dbReference type="ARBA" id="ARBA00004123"/>
    </source>
</evidence>
<keyword evidence="7" id="KW-0539">Nucleus</keyword>
<evidence type="ECO:0000256" key="7">
    <source>
        <dbReference type="ARBA" id="ARBA00023242"/>
    </source>
</evidence>
<dbReference type="InterPro" id="IPR001373">
    <property type="entry name" value="Cullin_N"/>
</dbReference>
<comment type="pathway">
    <text evidence="2">Protein modification; protein ubiquitination.</text>
</comment>
<dbReference type="AlphaFoldDB" id="A0AAD9IUT0"/>
<dbReference type="SMART" id="SM00884">
    <property type="entry name" value="Cullin_Nedd8"/>
    <property type="match status" value="1"/>
</dbReference>
<dbReference type="Pfam" id="PF10557">
    <property type="entry name" value="Cullin_Nedd8"/>
    <property type="match status" value="1"/>
</dbReference>
<evidence type="ECO:0000256" key="2">
    <source>
        <dbReference type="ARBA" id="ARBA00004906"/>
    </source>
</evidence>
<accession>A0AAD9IUT0</accession>
<dbReference type="FunFam" id="3.30.230.130:FF:000003">
    <property type="entry name" value="Cullin 2"/>
    <property type="match status" value="1"/>
</dbReference>
<evidence type="ECO:0000256" key="4">
    <source>
        <dbReference type="ARBA" id="ARBA00022499"/>
    </source>
</evidence>
<keyword evidence="5" id="KW-0833">Ubl conjugation pathway</keyword>
<evidence type="ECO:0000256" key="5">
    <source>
        <dbReference type="ARBA" id="ARBA00022786"/>
    </source>
</evidence>
<name>A0AAD9IUT0_9ANNE</name>
<dbReference type="Pfam" id="PF00888">
    <property type="entry name" value="Cullin"/>
    <property type="match status" value="1"/>
</dbReference>
<dbReference type="GO" id="GO:0006511">
    <property type="term" value="P:ubiquitin-dependent protein catabolic process"/>
    <property type="evidence" value="ECO:0007669"/>
    <property type="project" value="InterPro"/>
</dbReference>
<protein>
    <recommendedName>
        <fullName evidence="8">Cullin-2</fullName>
    </recommendedName>
</protein>
<dbReference type="Gene3D" id="3.30.230.130">
    <property type="entry name" value="Cullin, Chain C, Domain 2"/>
    <property type="match status" value="1"/>
</dbReference>
<comment type="similarity">
    <text evidence="3 9 10">Belongs to the cullin family.</text>
</comment>
<gene>
    <name evidence="12" type="ORF">LSH36_1200g00010</name>
</gene>
<dbReference type="InterPro" id="IPR016157">
    <property type="entry name" value="Cullin_CS"/>
</dbReference>
<evidence type="ECO:0000313" key="12">
    <source>
        <dbReference type="EMBL" id="KAK2140943.1"/>
    </source>
</evidence>
<dbReference type="GO" id="GO:0005634">
    <property type="term" value="C:nucleus"/>
    <property type="evidence" value="ECO:0007669"/>
    <property type="project" value="UniProtKB-SubCell"/>
</dbReference>
<evidence type="ECO:0000256" key="9">
    <source>
        <dbReference type="PROSITE-ProRule" id="PRU00330"/>
    </source>
</evidence>
<evidence type="ECO:0000256" key="8">
    <source>
        <dbReference type="ARBA" id="ARBA00069610"/>
    </source>
</evidence>
<dbReference type="EMBL" id="JAODUP010001200">
    <property type="protein sequence ID" value="KAK2140943.1"/>
    <property type="molecule type" value="Genomic_DNA"/>
</dbReference>
<evidence type="ECO:0000256" key="6">
    <source>
        <dbReference type="ARBA" id="ARBA00022843"/>
    </source>
</evidence>
<dbReference type="SUPFAM" id="SSF46785">
    <property type="entry name" value="Winged helix' DNA-binding domain"/>
    <property type="match status" value="1"/>
</dbReference>
<dbReference type="GO" id="GO:0031625">
    <property type="term" value="F:ubiquitin protein ligase binding"/>
    <property type="evidence" value="ECO:0007669"/>
    <property type="project" value="InterPro"/>
</dbReference>
<sequence length="681" mass="79521">MESQCFYRPPQEIKNCGEEGLLGLYHKNWTEYHQGSIYLNQLYGYLNAQHIKKKKFTDADINYGGFGHLDLSEQMLEIGELSLDTWKNSMIMPLKDMLLCIILKQIQLDRNSQTVNEVVLHGVINSFVDVEKYKKKDPLKLYQEIFQKPFLKETGEHYRQEAMTLLQECNCSEYMQKVIQRLDSENMRSRRFLHSSSYELVTRECQQRMVGDLLQMLYAECHDMVKKERSKDLSNMYRLLYPIENGLDRLIHEVQEHIKQVGLDTVKNLKGDNIPAHFVESMLEVHVKYTALIQSVFNGDQKFIGALDRACATAINYKVNPKQMCKSPELLAKYSDALLKKSAKGMSESEIDDKLTNSITVFKYLDDKDIYQRFYARMLARRFIYSQSQSMDAEEAMINRLKQACGYEFTNKLHRMFTDMNISDELQKTFTDYTAKNKIDLGINFAILVLQAGAWPIGQSNLPNFALPQELEKSVRTFELFYNEKFNGRKLTWMHSFCNAELSINYLKKPYFVTVSTFHMGILLPFNGSDQLTAKFLMECTRLQEKELLKHVQVLLDAKILTTEDTALSEASVFSLNKQYTNKRTKFKITATVTKEMTQEIEQTQNQVDEHRKMFLQAAVVRIMKARKKLNHNSLVQEVVRQSTLRFKPDVPMIKKCIETLIDKQYIERTPNTRDEYVYIA</sequence>
<dbReference type="Proteomes" id="UP001208570">
    <property type="component" value="Unassembled WGS sequence"/>
</dbReference>
<dbReference type="PROSITE" id="PS01256">
    <property type="entry name" value="CULLIN_1"/>
    <property type="match status" value="1"/>
</dbReference>
<dbReference type="Gene3D" id="1.10.10.10">
    <property type="entry name" value="Winged helix-like DNA-binding domain superfamily/Winged helix DNA-binding domain"/>
    <property type="match status" value="1"/>
</dbReference>
<dbReference type="GO" id="GO:0031462">
    <property type="term" value="C:Cul2-RING ubiquitin ligase complex"/>
    <property type="evidence" value="ECO:0007669"/>
    <property type="project" value="UniProtKB-ARBA"/>
</dbReference>
<dbReference type="SMART" id="SM00182">
    <property type="entry name" value="CULLIN"/>
    <property type="match status" value="1"/>
</dbReference>
<comment type="caution">
    <text evidence="12">The sequence shown here is derived from an EMBL/GenBank/DDBJ whole genome shotgun (WGS) entry which is preliminary data.</text>
</comment>
<feature type="domain" description="Cullin family profile" evidence="11">
    <location>
        <begin position="326"/>
        <end position="556"/>
    </location>
</feature>
<dbReference type="InterPro" id="IPR036388">
    <property type="entry name" value="WH-like_DNA-bd_sf"/>
</dbReference>
<dbReference type="FunFam" id="1.20.1310.10:FF:000012">
    <property type="entry name" value="Cullin 2"/>
    <property type="match status" value="1"/>
</dbReference>
<dbReference type="FunFam" id="1.20.1310.10:FF:000022">
    <property type="entry name" value="Cullin-2 isoform 2"/>
    <property type="match status" value="1"/>
</dbReference>
<evidence type="ECO:0000259" key="11">
    <source>
        <dbReference type="PROSITE" id="PS50069"/>
    </source>
</evidence>
<dbReference type="FunFam" id="1.20.1310.10:FF:000018">
    <property type="entry name" value="Cullin 2"/>
    <property type="match status" value="1"/>
</dbReference>
<dbReference type="Pfam" id="PF26557">
    <property type="entry name" value="Cullin_AB"/>
    <property type="match status" value="1"/>
</dbReference>
<keyword evidence="4" id="KW-1017">Isopeptide bond</keyword>
<evidence type="ECO:0000256" key="3">
    <source>
        <dbReference type="ARBA" id="ARBA00006019"/>
    </source>
</evidence>
<reference evidence="12" key="1">
    <citation type="journal article" date="2023" name="Mol. Biol. Evol.">
        <title>Third-Generation Sequencing Reveals the Adaptive Role of the Epigenome in Three Deep-Sea Polychaetes.</title>
        <authorList>
            <person name="Perez M."/>
            <person name="Aroh O."/>
            <person name="Sun Y."/>
            <person name="Lan Y."/>
            <person name="Juniper S.K."/>
            <person name="Young C.R."/>
            <person name="Angers B."/>
            <person name="Qian P.Y."/>
        </authorList>
    </citation>
    <scope>NUCLEOTIDE SEQUENCE</scope>
    <source>
        <strain evidence="12">P08H-3</strain>
    </source>
</reference>
<dbReference type="InterPro" id="IPR045093">
    <property type="entry name" value="Cullin"/>
</dbReference>
<dbReference type="InterPro" id="IPR019559">
    <property type="entry name" value="Cullin_neddylation_domain"/>
</dbReference>
<dbReference type="InterPro" id="IPR036390">
    <property type="entry name" value="WH_DNA-bd_sf"/>
</dbReference>